<evidence type="ECO:0000256" key="12">
    <source>
        <dbReference type="ARBA" id="ARBA00022960"/>
    </source>
</evidence>
<keyword evidence="10 19" id="KW-0274">FAD</keyword>
<dbReference type="InterPro" id="IPR036635">
    <property type="entry name" value="MurB_C_sf"/>
</dbReference>
<dbReference type="GO" id="GO:0071949">
    <property type="term" value="F:FAD binding"/>
    <property type="evidence" value="ECO:0007669"/>
    <property type="project" value="InterPro"/>
</dbReference>
<dbReference type="EC" id="1.3.1.98" evidence="5 19"/>
<dbReference type="Gene3D" id="3.30.43.10">
    <property type="entry name" value="Uridine Diphospho-n-acetylenolpyruvylglucosamine Reductase, domain 2"/>
    <property type="match status" value="1"/>
</dbReference>
<reference evidence="21" key="1">
    <citation type="journal article" date="2021" name="PeerJ">
        <title>Extensive microbial diversity within the chicken gut microbiome revealed by metagenomics and culture.</title>
        <authorList>
            <person name="Gilroy R."/>
            <person name="Ravi A."/>
            <person name="Getino M."/>
            <person name="Pursley I."/>
            <person name="Horton D.L."/>
            <person name="Alikhan N.F."/>
            <person name="Baker D."/>
            <person name="Gharbi K."/>
            <person name="Hall N."/>
            <person name="Watson M."/>
            <person name="Adriaenssens E.M."/>
            <person name="Foster-Nyarko E."/>
            <person name="Jarju S."/>
            <person name="Secka A."/>
            <person name="Antonio M."/>
            <person name="Oren A."/>
            <person name="Chaudhuri R.R."/>
            <person name="La Ragione R."/>
            <person name="Hildebrand F."/>
            <person name="Pallen M.J."/>
        </authorList>
    </citation>
    <scope>NUCLEOTIDE SEQUENCE</scope>
    <source>
        <strain evidence="21">ChiHjej12B11-9795</strain>
    </source>
</reference>
<evidence type="ECO:0000256" key="7">
    <source>
        <dbReference type="ARBA" id="ARBA00022490"/>
    </source>
</evidence>
<comment type="pathway">
    <text evidence="4 19">Cell wall biogenesis; peptidoglycan biosynthesis.</text>
</comment>
<evidence type="ECO:0000259" key="20">
    <source>
        <dbReference type="PROSITE" id="PS51387"/>
    </source>
</evidence>
<evidence type="ECO:0000256" key="6">
    <source>
        <dbReference type="ARBA" id="ARBA00015188"/>
    </source>
</evidence>
<dbReference type="PROSITE" id="PS51387">
    <property type="entry name" value="FAD_PCMH"/>
    <property type="match status" value="1"/>
</dbReference>
<evidence type="ECO:0000256" key="1">
    <source>
        <dbReference type="ARBA" id="ARBA00001974"/>
    </source>
</evidence>
<dbReference type="InterPro" id="IPR016167">
    <property type="entry name" value="FAD-bd_PCMH_sub1"/>
</dbReference>
<dbReference type="GO" id="GO:0051301">
    <property type="term" value="P:cell division"/>
    <property type="evidence" value="ECO:0007669"/>
    <property type="project" value="UniProtKB-KW"/>
</dbReference>
<sequence length="339" mass="37478">MRKYSLRAHNTFGLDVFADHFLEYHSEDELRELISEGRVTVPFLHIGQGSNLLFTGDYYKGTVLHSCIRGITVVSEDENTVCVHVGAGVVWDDFVCHCVTKGWYGVENLSLIPGETGAAAVQNIGAYGVEVKDVIVSVDTVDLNGRKRVYSVDECCYSYRHSLFKEPSSKSVFVTGVQFRLNKIPRFVLTYGALREALSDEKTLTLQAVRDAVVRIRRSKLPDPAVCGNAGSFFMNPIVSRACWQKLLALYPYMPYYEVDAERVKIPAGWLIEQCGWKGRSLGPAAVYDKQALVLVNLGGATGADIVALAKAVQDSVYQKFGISIQPEVLFVGDGMKTE</sequence>
<keyword evidence="9 19" id="KW-0285">Flavoprotein</keyword>
<organism evidence="21 22">
    <name type="scientific">Candidatus Bacteroides avicola</name>
    <dbReference type="NCBI Taxonomy" id="2838468"/>
    <lineage>
        <taxon>Bacteria</taxon>
        <taxon>Pseudomonadati</taxon>
        <taxon>Bacteroidota</taxon>
        <taxon>Bacteroidia</taxon>
        <taxon>Bacteroidales</taxon>
        <taxon>Bacteroidaceae</taxon>
        <taxon>Bacteroides</taxon>
    </lineage>
</organism>
<name>A0A9D2KVC0_9BACE</name>
<evidence type="ECO:0000256" key="8">
    <source>
        <dbReference type="ARBA" id="ARBA00022618"/>
    </source>
</evidence>
<dbReference type="InterPro" id="IPR016169">
    <property type="entry name" value="FAD-bd_PCMH_sub2"/>
</dbReference>
<evidence type="ECO:0000256" key="17">
    <source>
        <dbReference type="ARBA" id="ARBA00031026"/>
    </source>
</evidence>
<evidence type="ECO:0000256" key="5">
    <source>
        <dbReference type="ARBA" id="ARBA00012518"/>
    </source>
</evidence>
<dbReference type="GO" id="GO:0071555">
    <property type="term" value="P:cell wall organization"/>
    <property type="evidence" value="ECO:0007669"/>
    <property type="project" value="UniProtKB-KW"/>
</dbReference>
<evidence type="ECO:0000256" key="16">
    <source>
        <dbReference type="ARBA" id="ARBA00023316"/>
    </source>
</evidence>
<dbReference type="InterPro" id="IPR016166">
    <property type="entry name" value="FAD-bd_PCMH"/>
</dbReference>
<evidence type="ECO:0000256" key="14">
    <source>
        <dbReference type="ARBA" id="ARBA00023002"/>
    </source>
</evidence>
<keyword evidence="12 19" id="KW-0133">Cell shape</keyword>
<reference evidence="21" key="2">
    <citation type="submission" date="2021-04" db="EMBL/GenBank/DDBJ databases">
        <authorList>
            <person name="Gilroy R."/>
        </authorList>
    </citation>
    <scope>NUCLEOTIDE SEQUENCE</scope>
    <source>
        <strain evidence="21">ChiHjej12B11-9795</strain>
    </source>
</reference>
<evidence type="ECO:0000256" key="15">
    <source>
        <dbReference type="ARBA" id="ARBA00023306"/>
    </source>
</evidence>
<dbReference type="GO" id="GO:0008360">
    <property type="term" value="P:regulation of cell shape"/>
    <property type="evidence" value="ECO:0007669"/>
    <property type="project" value="UniProtKB-KW"/>
</dbReference>
<dbReference type="GO" id="GO:0005829">
    <property type="term" value="C:cytosol"/>
    <property type="evidence" value="ECO:0007669"/>
    <property type="project" value="TreeGrafter"/>
</dbReference>
<evidence type="ECO:0000256" key="19">
    <source>
        <dbReference type="HAMAP-Rule" id="MF_00037"/>
    </source>
</evidence>
<dbReference type="NCBIfam" id="NF010478">
    <property type="entry name" value="PRK13903.1"/>
    <property type="match status" value="1"/>
</dbReference>
<keyword evidence="7 19" id="KW-0963">Cytoplasm</keyword>
<keyword evidence="16 19" id="KW-0961">Cell wall biogenesis/degradation</keyword>
<dbReference type="EMBL" id="DWZI01000001">
    <property type="protein sequence ID" value="HJA84620.1"/>
    <property type="molecule type" value="Genomic_DNA"/>
</dbReference>
<evidence type="ECO:0000256" key="3">
    <source>
        <dbReference type="ARBA" id="ARBA00004496"/>
    </source>
</evidence>
<dbReference type="Gene3D" id="3.90.78.10">
    <property type="entry name" value="UDP-N-acetylenolpyruvoylglucosamine reductase, C-terminal domain"/>
    <property type="match status" value="1"/>
</dbReference>
<evidence type="ECO:0000256" key="18">
    <source>
        <dbReference type="ARBA" id="ARBA00048914"/>
    </source>
</evidence>
<evidence type="ECO:0000256" key="10">
    <source>
        <dbReference type="ARBA" id="ARBA00022827"/>
    </source>
</evidence>
<dbReference type="InterPro" id="IPR006094">
    <property type="entry name" value="Oxid_FAD_bind_N"/>
</dbReference>
<feature type="domain" description="FAD-binding PCMH-type" evidence="20">
    <location>
        <begin position="14"/>
        <end position="184"/>
    </location>
</feature>
<keyword evidence="11 19" id="KW-0521">NADP</keyword>
<dbReference type="SUPFAM" id="SSF56194">
    <property type="entry name" value="Uridine diphospho-N-Acetylenolpyruvylglucosamine reductase, MurB, C-terminal domain"/>
    <property type="match status" value="1"/>
</dbReference>
<gene>
    <name evidence="19 21" type="primary">murB</name>
    <name evidence="21" type="ORF">H9950_00205</name>
</gene>
<keyword evidence="8 19" id="KW-0132">Cell division</keyword>
<protein>
    <recommendedName>
        <fullName evidence="6 19">UDP-N-acetylenolpyruvoylglucosamine reductase</fullName>
        <ecNumber evidence="5 19">1.3.1.98</ecNumber>
    </recommendedName>
    <alternativeName>
        <fullName evidence="17 19">UDP-N-acetylmuramate dehydrogenase</fullName>
    </alternativeName>
</protein>
<comment type="cofactor">
    <cofactor evidence="1 19">
        <name>FAD</name>
        <dbReference type="ChEBI" id="CHEBI:57692"/>
    </cofactor>
</comment>
<evidence type="ECO:0000313" key="21">
    <source>
        <dbReference type="EMBL" id="HJA84620.1"/>
    </source>
</evidence>
<dbReference type="PANTHER" id="PTHR21071">
    <property type="entry name" value="UDP-N-ACETYLENOLPYRUVOYLGLUCOSAMINE REDUCTASE"/>
    <property type="match status" value="1"/>
</dbReference>
<dbReference type="GO" id="GO:0009252">
    <property type="term" value="P:peptidoglycan biosynthetic process"/>
    <property type="evidence" value="ECO:0007669"/>
    <property type="project" value="UniProtKB-UniRule"/>
</dbReference>
<evidence type="ECO:0000256" key="11">
    <source>
        <dbReference type="ARBA" id="ARBA00022857"/>
    </source>
</evidence>
<proteinExistence type="inferred from homology"/>
<dbReference type="InterPro" id="IPR011601">
    <property type="entry name" value="MurB_C"/>
</dbReference>
<evidence type="ECO:0000256" key="9">
    <source>
        <dbReference type="ARBA" id="ARBA00022630"/>
    </source>
</evidence>
<feature type="active site" evidence="19">
    <location>
        <position position="160"/>
    </location>
</feature>
<dbReference type="PANTHER" id="PTHR21071:SF4">
    <property type="entry name" value="UDP-N-ACETYLENOLPYRUVOYLGLUCOSAMINE REDUCTASE"/>
    <property type="match status" value="1"/>
</dbReference>
<dbReference type="NCBIfam" id="NF000755">
    <property type="entry name" value="PRK00046.1"/>
    <property type="match status" value="1"/>
</dbReference>
<dbReference type="GO" id="GO:0008762">
    <property type="term" value="F:UDP-N-acetylmuramate dehydrogenase activity"/>
    <property type="evidence" value="ECO:0007669"/>
    <property type="project" value="UniProtKB-UniRule"/>
</dbReference>
<evidence type="ECO:0000256" key="13">
    <source>
        <dbReference type="ARBA" id="ARBA00022984"/>
    </source>
</evidence>
<dbReference type="Pfam" id="PF02873">
    <property type="entry name" value="MurB_C"/>
    <property type="match status" value="1"/>
</dbReference>
<evidence type="ECO:0000256" key="4">
    <source>
        <dbReference type="ARBA" id="ARBA00004752"/>
    </source>
</evidence>
<comment type="catalytic activity">
    <reaction evidence="18 19">
        <text>UDP-N-acetyl-alpha-D-muramate + NADP(+) = UDP-N-acetyl-3-O-(1-carboxyvinyl)-alpha-D-glucosamine + NADPH + H(+)</text>
        <dbReference type="Rhea" id="RHEA:12248"/>
        <dbReference type="ChEBI" id="CHEBI:15378"/>
        <dbReference type="ChEBI" id="CHEBI:57783"/>
        <dbReference type="ChEBI" id="CHEBI:58349"/>
        <dbReference type="ChEBI" id="CHEBI:68483"/>
        <dbReference type="ChEBI" id="CHEBI:70757"/>
        <dbReference type="EC" id="1.3.1.98"/>
    </reaction>
</comment>
<feature type="active site" evidence="19">
    <location>
        <position position="328"/>
    </location>
</feature>
<evidence type="ECO:0000256" key="2">
    <source>
        <dbReference type="ARBA" id="ARBA00003921"/>
    </source>
</evidence>
<dbReference type="Pfam" id="PF01565">
    <property type="entry name" value="FAD_binding_4"/>
    <property type="match status" value="1"/>
</dbReference>
<comment type="subcellular location">
    <subcellularLocation>
        <location evidence="3 19">Cytoplasm</location>
    </subcellularLocation>
</comment>
<dbReference type="AlphaFoldDB" id="A0A9D2KVC0"/>
<keyword evidence="13 19" id="KW-0573">Peptidoglycan synthesis</keyword>
<comment type="function">
    <text evidence="2 19">Cell wall formation.</text>
</comment>
<keyword evidence="14 19" id="KW-0560">Oxidoreductase</keyword>
<dbReference type="Proteomes" id="UP000823862">
    <property type="component" value="Unassembled WGS sequence"/>
</dbReference>
<comment type="similarity">
    <text evidence="19">Belongs to the MurB family.</text>
</comment>
<dbReference type="InterPro" id="IPR036318">
    <property type="entry name" value="FAD-bd_PCMH-like_sf"/>
</dbReference>
<evidence type="ECO:0000313" key="22">
    <source>
        <dbReference type="Proteomes" id="UP000823862"/>
    </source>
</evidence>
<dbReference type="Gene3D" id="3.30.465.10">
    <property type="match status" value="1"/>
</dbReference>
<accession>A0A9D2KVC0</accession>
<dbReference type="HAMAP" id="MF_00037">
    <property type="entry name" value="MurB"/>
    <property type="match status" value="1"/>
</dbReference>
<dbReference type="NCBIfam" id="TIGR00179">
    <property type="entry name" value="murB"/>
    <property type="match status" value="1"/>
</dbReference>
<comment type="caution">
    <text evidence="21">The sequence shown here is derived from an EMBL/GenBank/DDBJ whole genome shotgun (WGS) entry which is preliminary data.</text>
</comment>
<dbReference type="SUPFAM" id="SSF56176">
    <property type="entry name" value="FAD-binding/transporter-associated domain-like"/>
    <property type="match status" value="1"/>
</dbReference>
<dbReference type="InterPro" id="IPR003170">
    <property type="entry name" value="MurB"/>
</dbReference>
<keyword evidence="15 19" id="KW-0131">Cell cycle</keyword>
<feature type="active site" description="Proton donor" evidence="19">
    <location>
        <position position="232"/>
    </location>
</feature>